<evidence type="ECO:0000256" key="2">
    <source>
        <dbReference type="ARBA" id="ARBA00004370"/>
    </source>
</evidence>
<keyword evidence="5" id="KW-0645">Protease</keyword>
<dbReference type="Pfam" id="PF00004">
    <property type="entry name" value="AAA"/>
    <property type="match status" value="1"/>
</dbReference>
<dbReference type="SUPFAM" id="SSF140990">
    <property type="entry name" value="FtsH protease domain-like"/>
    <property type="match status" value="1"/>
</dbReference>
<evidence type="ECO:0000256" key="7">
    <source>
        <dbReference type="ARBA" id="ARBA00022723"/>
    </source>
</evidence>
<comment type="caution">
    <text evidence="17">The sequence shown here is derived from an EMBL/GenBank/DDBJ whole genome shotgun (WGS) entry which is preliminary data.</text>
</comment>
<comment type="subcellular location">
    <subcellularLocation>
        <location evidence="2">Membrane</location>
    </subcellularLocation>
</comment>
<dbReference type="PANTHER" id="PTHR23076:SF113">
    <property type="entry name" value="ATP-DEPENDENT ZINC METALLOPROTEASE FTSH 1, CHLOROPLASTIC-RELATED"/>
    <property type="match status" value="1"/>
</dbReference>
<keyword evidence="14" id="KW-0472">Membrane</keyword>
<evidence type="ECO:0000256" key="15">
    <source>
        <dbReference type="RuleBase" id="RU003651"/>
    </source>
</evidence>
<evidence type="ECO:0000256" key="5">
    <source>
        <dbReference type="ARBA" id="ARBA00022670"/>
    </source>
</evidence>
<evidence type="ECO:0000256" key="3">
    <source>
        <dbReference type="ARBA" id="ARBA00010044"/>
    </source>
</evidence>
<gene>
    <name evidence="17" type="primary">FTSH1</name>
    <name evidence="17" type="ORF">SO694_00042241</name>
</gene>
<evidence type="ECO:0000256" key="9">
    <source>
        <dbReference type="ARBA" id="ARBA00022801"/>
    </source>
</evidence>
<keyword evidence="6" id="KW-0812">Transmembrane</keyword>
<reference evidence="17 18" key="1">
    <citation type="submission" date="2024-03" db="EMBL/GenBank/DDBJ databases">
        <title>Aureococcus anophagefferens CCMP1851 and Kratosvirus quantuckense: Draft genome of a second virus-susceptible host strain in the model system.</title>
        <authorList>
            <person name="Chase E."/>
            <person name="Truchon A.R."/>
            <person name="Schepens W."/>
            <person name="Wilhelm S.W."/>
        </authorList>
    </citation>
    <scope>NUCLEOTIDE SEQUENCE [LARGE SCALE GENOMIC DNA]</scope>
    <source>
        <strain evidence="17 18">CCMP1851</strain>
    </source>
</reference>
<dbReference type="InterPro" id="IPR041569">
    <property type="entry name" value="AAA_lid_3"/>
</dbReference>
<dbReference type="InterPro" id="IPR003959">
    <property type="entry name" value="ATPase_AAA_core"/>
</dbReference>
<dbReference type="InterPro" id="IPR027417">
    <property type="entry name" value="P-loop_NTPase"/>
</dbReference>
<evidence type="ECO:0000313" key="18">
    <source>
        <dbReference type="Proteomes" id="UP001363151"/>
    </source>
</evidence>
<keyword evidence="12" id="KW-1133">Transmembrane helix</keyword>
<keyword evidence="10" id="KW-0862">Zinc</keyword>
<dbReference type="Proteomes" id="UP001363151">
    <property type="component" value="Unassembled WGS sequence"/>
</dbReference>
<comment type="similarity">
    <text evidence="3">In the C-terminal section; belongs to the peptidase M41 family.</text>
</comment>
<evidence type="ECO:0000256" key="14">
    <source>
        <dbReference type="ARBA" id="ARBA00023136"/>
    </source>
</evidence>
<keyword evidence="11 15" id="KW-0067">ATP-binding</keyword>
<dbReference type="Gene3D" id="1.20.58.760">
    <property type="entry name" value="Peptidase M41"/>
    <property type="match status" value="1"/>
</dbReference>
<dbReference type="EMBL" id="JBBJCI010000085">
    <property type="protein sequence ID" value="KAK7248879.1"/>
    <property type="molecule type" value="Genomic_DNA"/>
</dbReference>
<protein>
    <submittedName>
        <fullName evidence="17">Metalloendopeptidase</fullName>
    </submittedName>
</protein>
<evidence type="ECO:0000256" key="12">
    <source>
        <dbReference type="ARBA" id="ARBA00022989"/>
    </source>
</evidence>
<dbReference type="NCBIfam" id="TIGR01241">
    <property type="entry name" value="FtsH_fam"/>
    <property type="match status" value="1"/>
</dbReference>
<organism evidence="17 18">
    <name type="scientific">Aureococcus anophagefferens</name>
    <name type="common">Harmful bloom alga</name>
    <dbReference type="NCBI Taxonomy" id="44056"/>
    <lineage>
        <taxon>Eukaryota</taxon>
        <taxon>Sar</taxon>
        <taxon>Stramenopiles</taxon>
        <taxon>Ochrophyta</taxon>
        <taxon>Pelagophyceae</taxon>
        <taxon>Pelagomonadales</taxon>
        <taxon>Pelagomonadaceae</taxon>
        <taxon>Aureococcus</taxon>
    </lineage>
</organism>
<keyword evidence="18" id="KW-1185">Reference proteome</keyword>
<dbReference type="PROSITE" id="PS00674">
    <property type="entry name" value="AAA"/>
    <property type="match status" value="1"/>
</dbReference>
<dbReference type="Gene3D" id="3.40.50.300">
    <property type="entry name" value="P-loop containing nucleotide triphosphate hydrolases"/>
    <property type="match status" value="1"/>
</dbReference>
<dbReference type="Pfam" id="PF01434">
    <property type="entry name" value="Peptidase_M41"/>
    <property type="match status" value="1"/>
</dbReference>
<keyword evidence="8 15" id="KW-0547">Nucleotide-binding</keyword>
<dbReference type="PANTHER" id="PTHR23076">
    <property type="entry name" value="METALLOPROTEASE M41 FTSH"/>
    <property type="match status" value="1"/>
</dbReference>
<evidence type="ECO:0000256" key="4">
    <source>
        <dbReference type="ARBA" id="ARBA00010550"/>
    </source>
</evidence>
<evidence type="ECO:0000256" key="6">
    <source>
        <dbReference type="ARBA" id="ARBA00022692"/>
    </source>
</evidence>
<name>A0ABR1G7G8_AURAN</name>
<dbReference type="SUPFAM" id="SSF52540">
    <property type="entry name" value="P-loop containing nucleoside triphosphate hydrolases"/>
    <property type="match status" value="1"/>
</dbReference>
<keyword evidence="13" id="KW-0482">Metalloprotease</keyword>
<evidence type="ECO:0000256" key="10">
    <source>
        <dbReference type="ARBA" id="ARBA00022833"/>
    </source>
</evidence>
<dbReference type="InterPro" id="IPR000642">
    <property type="entry name" value="Peptidase_M41"/>
</dbReference>
<evidence type="ECO:0000256" key="13">
    <source>
        <dbReference type="ARBA" id="ARBA00023049"/>
    </source>
</evidence>
<dbReference type="Gene3D" id="1.10.8.60">
    <property type="match status" value="1"/>
</dbReference>
<dbReference type="InterPro" id="IPR003960">
    <property type="entry name" value="ATPase_AAA_CS"/>
</dbReference>
<keyword evidence="7" id="KW-0479">Metal-binding</keyword>
<keyword evidence="9" id="KW-0378">Hydrolase</keyword>
<dbReference type="SMART" id="SM00382">
    <property type="entry name" value="AAA"/>
    <property type="match status" value="1"/>
</dbReference>
<dbReference type="Gene3D" id="3.30.720.210">
    <property type="match status" value="1"/>
</dbReference>
<comment type="similarity">
    <text evidence="4">In the N-terminal section; belongs to the AAA ATPase family.</text>
</comment>
<dbReference type="InterPro" id="IPR003593">
    <property type="entry name" value="AAA+_ATPase"/>
</dbReference>
<dbReference type="Pfam" id="PF17862">
    <property type="entry name" value="AAA_lid_3"/>
    <property type="match status" value="1"/>
</dbReference>
<proteinExistence type="inferred from homology"/>
<dbReference type="HAMAP" id="MF_01458">
    <property type="entry name" value="FtsH"/>
    <property type="match status" value="1"/>
</dbReference>
<dbReference type="InterPro" id="IPR005936">
    <property type="entry name" value="FtsH"/>
</dbReference>
<evidence type="ECO:0000256" key="1">
    <source>
        <dbReference type="ARBA" id="ARBA00001947"/>
    </source>
</evidence>
<comment type="cofactor">
    <cofactor evidence="1">
        <name>Zn(2+)</name>
        <dbReference type="ChEBI" id="CHEBI:29105"/>
    </cofactor>
</comment>
<feature type="domain" description="AAA+ ATPase" evidence="16">
    <location>
        <begin position="243"/>
        <end position="383"/>
    </location>
</feature>
<evidence type="ECO:0000256" key="8">
    <source>
        <dbReference type="ARBA" id="ARBA00022741"/>
    </source>
</evidence>
<dbReference type="InterPro" id="IPR037219">
    <property type="entry name" value="Peptidase_M41-like"/>
</dbReference>
<evidence type="ECO:0000259" key="16">
    <source>
        <dbReference type="SMART" id="SM00382"/>
    </source>
</evidence>
<comment type="similarity">
    <text evidence="15">Belongs to the AAA ATPase family.</text>
</comment>
<accession>A0ABR1G7G8</accession>
<sequence length="671" mass="70885">MKLQLKAIAASALVGSIEVHAFIAKAPLKPFSAPPRASARKSTAMSAVSRRGVAGALGSSLVAAAATLPGSALAAPVGPWALSEFLDAVEKDSVERVTFDDAGRALVAVDADGGRHRVEILPSEGPEILAALRKHNVQFAVQPPTQDPLQGVGSVVGNLLFPLLFLGGLFLLNRRGGGMGGMGGGGPGGPMGMLQNQNKIEMEPNTGVTFEDVAGCDSSKLELVEVVDFLKYPEKFTKVGAKTPRGVLLEGPPGTGKTLLARACAGEAGVPFISTSGSEFVEMFVGVGASRIRNLFGDAKKNAPCIIFIDEIDAIGRQRSGGGGFATNDEREQTLNQILTEMDGFSGNSGVIVLAATNRGDILDSALLRPGRFDRRVPVDLPDKDGRVEILRVHCRNKPLSDEVDLGEIAARTIGFSGASLQNLMNEAAIMAARRSKDSISFSEIDYAIDRLTVGLAKTTGMNNPSRQRLVAYHEAGHAIMAALTEGYDTVAKLTIIPRSNGAGGFTLFTPSEERMESGLYSYKFLKGQLAVALGGRVAEELVYGDDEVTTGASNDLQQVRNIARRMVAQWGFSKDALSPTAWEPAESGGMFSASTAASEETESTIDTEVSKLVADAYEVCKKALGENRALMDATVDALLEKETIDGVELDVLLEKYTGSVLNKRPEVISV</sequence>
<evidence type="ECO:0000256" key="11">
    <source>
        <dbReference type="ARBA" id="ARBA00022840"/>
    </source>
</evidence>
<dbReference type="CDD" id="cd19501">
    <property type="entry name" value="RecA-like_FtsH"/>
    <property type="match status" value="1"/>
</dbReference>
<evidence type="ECO:0000313" key="17">
    <source>
        <dbReference type="EMBL" id="KAK7248879.1"/>
    </source>
</evidence>